<evidence type="ECO:0000256" key="4">
    <source>
        <dbReference type="ARBA" id="ARBA00022475"/>
    </source>
</evidence>
<keyword evidence="10" id="KW-0378">Hydrolase</keyword>
<feature type="domain" description="ABC transporter" evidence="8">
    <location>
        <begin position="24"/>
        <end position="262"/>
    </location>
</feature>
<evidence type="ECO:0000256" key="3">
    <source>
        <dbReference type="ARBA" id="ARBA00022448"/>
    </source>
</evidence>
<dbReference type="EMBL" id="CP001843">
    <property type="protein sequence ID" value="AEF84247.1"/>
    <property type="molecule type" value="Genomic_DNA"/>
</dbReference>
<dbReference type="InterPro" id="IPR003439">
    <property type="entry name" value="ABC_transporter-like_ATP-bd"/>
</dbReference>
<dbReference type="AlphaFoldDB" id="D8L158"/>
<evidence type="ECO:0000256" key="5">
    <source>
        <dbReference type="ARBA" id="ARBA00022741"/>
    </source>
</evidence>
<dbReference type="STRING" id="545694.TREPR_3089"/>
<dbReference type="Gene3D" id="3.40.50.300">
    <property type="entry name" value="P-loop containing nucleotide triphosphate hydrolases"/>
    <property type="match status" value="1"/>
</dbReference>
<sequence>MALHATPTLVGPTLVGKSPAQPLVVTEHLYKNFDEHTKVLKDINLQIYKNQVVAIMGPSGTGKSTLLRCLNYLTIPTSGIITIGDIRIDAEKHTKQEILDLRKHTSMVFQSYNLFKNKTALQNIMEALMIVHKRPKAEAEEIALKLLDKVGLMDRKDFYPSKLSGGQQQRVGIARALAVNPNVVLFDEPTSALDPELVGEVLNTIKKLAFEGTTMILVTHEVRFAKEVASRVLFLDDGAIATDGSPSEILDKPENPRIQQFLQYVNAE</sequence>
<comment type="similarity">
    <text evidence="2">Belongs to the ABC transporter superfamily.</text>
</comment>
<gene>
    <name evidence="10" type="ordered locus">TREPR_3089</name>
</gene>
<evidence type="ECO:0000313" key="11">
    <source>
        <dbReference type="Proteomes" id="UP000009223"/>
    </source>
</evidence>
<name>D8L158_TREPZ</name>
<dbReference type="EMBL" id="FJ479768">
    <property type="protein sequence ID" value="ADJ19602.1"/>
    <property type="molecule type" value="Genomic_DNA"/>
</dbReference>
<evidence type="ECO:0000256" key="7">
    <source>
        <dbReference type="ARBA" id="ARBA00023136"/>
    </source>
</evidence>
<dbReference type="PIRSF" id="PIRSF039085">
    <property type="entry name" value="ABC_ATPase_HisP"/>
    <property type="match status" value="1"/>
</dbReference>
<accession>D8L158</accession>
<dbReference type="PROSITE" id="PS50893">
    <property type="entry name" value="ABC_TRANSPORTER_2"/>
    <property type="match status" value="1"/>
</dbReference>
<evidence type="ECO:0000313" key="9">
    <source>
        <dbReference type="EMBL" id="ADJ19602.1"/>
    </source>
</evidence>
<evidence type="ECO:0000313" key="10">
    <source>
        <dbReference type="EMBL" id="AEF84247.1"/>
    </source>
</evidence>
<dbReference type="HOGENOM" id="CLU_000604_1_22_12"/>
<dbReference type="GO" id="GO:0005524">
    <property type="term" value="F:ATP binding"/>
    <property type="evidence" value="ECO:0007669"/>
    <property type="project" value="UniProtKB-KW"/>
</dbReference>
<dbReference type="EC" id="3.6.3.-" evidence="10"/>
<dbReference type="GO" id="GO:0016887">
    <property type="term" value="F:ATP hydrolysis activity"/>
    <property type="evidence" value="ECO:0007669"/>
    <property type="project" value="InterPro"/>
</dbReference>
<dbReference type="PROSITE" id="PS00211">
    <property type="entry name" value="ABC_TRANSPORTER_1"/>
    <property type="match status" value="1"/>
</dbReference>
<keyword evidence="5" id="KW-0547">Nucleotide-binding</keyword>
<dbReference type="InterPro" id="IPR017871">
    <property type="entry name" value="ABC_transporter-like_CS"/>
</dbReference>
<keyword evidence="6 10" id="KW-0067">ATP-binding</keyword>
<dbReference type="PANTHER" id="PTHR43166">
    <property type="entry name" value="AMINO ACID IMPORT ATP-BINDING PROTEIN"/>
    <property type="match status" value="1"/>
</dbReference>
<dbReference type="RefSeq" id="WP_015707170.1">
    <property type="nucleotide sequence ID" value="NC_015578.1"/>
</dbReference>
<protein>
    <submittedName>
        <fullName evidence="10">L-cystine import ATP-binding protein TcyN</fullName>
        <ecNumber evidence="10">3.6.3.-</ecNumber>
    </submittedName>
    <submittedName>
        <fullName evidence="9">Putative ABC-type amino acid transporter</fullName>
    </submittedName>
</protein>
<dbReference type="GO" id="GO:0015424">
    <property type="term" value="F:ABC-type amino acid transporter activity"/>
    <property type="evidence" value="ECO:0007669"/>
    <property type="project" value="InterPro"/>
</dbReference>
<keyword evidence="4" id="KW-1003">Cell membrane</keyword>
<keyword evidence="7" id="KW-0472">Membrane</keyword>
<dbReference type="GO" id="GO:0005886">
    <property type="term" value="C:plasma membrane"/>
    <property type="evidence" value="ECO:0007669"/>
    <property type="project" value="UniProtKB-SubCell"/>
</dbReference>
<dbReference type="InterPro" id="IPR003593">
    <property type="entry name" value="AAA+_ATPase"/>
</dbReference>
<reference evidence="9" key="3">
    <citation type="journal article" date="2010" name="Environ. Microbiol.">
        <title>Selenium controls transcription of paralogous formate dehydrogenase genes in the termite gut acetogen, Treponema primitia.</title>
        <authorList>
            <person name="Matson E.G."/>
            <person name="Zhang X."/>
            <person name="Leadbetter J.R."/>
        </authorList>
    </citation>
    <scope>NUCLEOTIDE SEQUENCE</scope>
    <source>
        <strain evidence="9">ZAS-2</strain>
    </source>
</reference>
<evidence type="ECO:0000256" key="1">
    <source>
        <dbReference type="ARBA" id="ARBA00004202"/>
    </source>
</evidence>
<dbReference type="Proteomes" id="UP000009223">
    <property type="component" value="Chromosome"/>
</dbReference>
<dbReference type="SMART" id="SM00382">
    <property type="entry name" value="AAA"/>
    <property type="match status" value="1"/>
</dbReference>
<dbReference type="InterPro" id="IPR050086">
    <property type="entry name" value="MetN_ABC_transporter-like"/>
</dbReference>
<dbReference type="CDD" id="cd03262">
    <property type="entry name" value="ABC_HisP_GlnQ"/>
    <property type="match status" value="1"/>
</dbReference>
<proteinExistence type="inferred from homology"/>
<dbReference type="InterPro" id="IPR030679">
    <property type="entry name" value="ABC_ATPase_HisP-typ"/>
</dbReference>
<reference evidence="10 11" key="4">
    <citation type="journal article" date="2011" name="ISME J.">
        <title>RNA-seq reveals cooperative metabolic interactions between two termite-gut spirochete species in co-culture.</title>
        <authorList>
            <person name="Rosenthal A.Z."/>
            <person name="Matson E.G."/>
            <person name="Eldar A."/>
            <person name="Leadbetter J.R."/>
        </authorList>
    </citation>
    <scope>NUCLEOTIDE SEQUENCE [LARGE SCALE GENOMIC DNA]</scope>
    <source>
        <strain evidence="11">ATCC BAA-887 / DSM 12427 / ZAS-2</strain>
        <strain evidence="10">ZAS-2</strain>
    </source>
</reference>
<dbReference type="PANTHER" id="PTHR43166:SF35">
    <property type="entry name" value="L-CYSTINE IMPORT ATP-BINDING PROTEIN TCYN"/>
    <property type="match status" value="1"/>
</dbReference>
<evidence type="ECO:0000256" key="6">
    <source>
        <dbReference type="ARBA" id="ARBA00022840"/>
    </source>
</evidence>
<keyword evidence="11" id="KW-1185">Reference proteome</keyword>
<keyword evidence="3" id="KW-0813">Transport</keyword>
<dbReference type="eggNOG" id="COG1126">
    <property type="taxonomic scope" value="Bacteria"/>
</dbReference>
<dbReference type="SUPFAM" id="SSF52540">
    <property type="entry name" value="P-loop containing nucleoside triphosphate hydrolases"/>
    <property type="match status" value="1"/>
</dbReference>
<organism evidence="9">
    <name type="scientific">Treponema primitia (strain ATCC BAA-887 / DSM 12427 / ZAS-2)</name>
    <dbReference type="NCBI Taxonomy" id="545694"/>
    <lineage>
        <taxon>Bacteria</taxon>
        <taxon>Pseudomonadati</taxon>
        <taxon>Spirochaetota</taxon>
        <taxon>Spirochaetia</taxon>
        <taxon>Spirochaetales</taxon>
        <taxon>Treponemataceae</taxon>
        <taxon>Treponema</taxon>
    </lineage>
</organism>
<dbReference type="InterPro" id="IPR027417">
    <property type="entry name" value="P-loop_NTPase"/>
</dbReference>
<evidence type="ECO:0000256" key="2">
    <source>
        <dbReference type="ARBA" id="ARBA00005417"/>
    </source>
</evidence>
<evidence type="ECO:0000259" key="8">
    <source>
        <dbReference type="PROSITE" id="PS50893"/>
    </source>
</evidence>
<reference evidence="10" key="2">
    <citation type="submission" date="2009-12" db="EMBL/GenBank/DDBJ databases">
        <authorList>
            <person name="Tetu S.G."/>
            <person name="Matson E."/>
            <person name="Ren Q."/>
            <person name="Seshadri R."/>
            <person name="Elbourne L."/>
            <person name="Hassan K.A."/>
            <person name="Durkin A."/>
            <person name="Radune D."/>
            <person name="Mohamoud Y."/>
            <person name="Shay R."/>
            <person name="Jin S."/>
            <person name="Zhang X."/>
            <person name="Lucey K."/>
            <person name="Ballor N.R."/>
            <person name="Ottesen E."/>
            <person name="Rosenthal R."/>
            <person name="Allen A."/>
            <person name="Leadbetter J.R."/>
            <person name="Paulsen I.T."/>
        </authorList>
    </citation>
    <scope>NUCLEOTIDE SEQUENCE</scope>
    <source>
        <strain evidence="10">ZAS-2</strain>
    </source>
</reference>
<comment type="subcellular location">
    <subcellularLocation>
        <location evidence="1">Cell membrane</location>
        <topology evidence="1">Peripheral membrane protein</topology>
    </subcellularLocation>
</comment>
<dbReference type="Pfam" id="PF00005">
    <property type="entry name" value="ABC_tran"/>
    <property type="match status" value="1"/>
</dbReference>
<reference evidence="11" key="1">
    <citation type="submission" date="2009-12" db="EMBL/GenBank/DDBJ databases">
        <title>Complete sequence of Treponema primitia strain ZAS-2.</title>
        <authorList>
            <person name="Tetu S.G."/>
            <person name="Matson E."/>
            <person name="Ren Q."/>
            <person name="Seshadri R."/>
            <person name="Elbourne L."/>
            <person name="Hassan K.A."/>
            <person name="Durkin A."/>
            <person name="Radune D."/>
            <person name="Mohamoud Y."/>
            <person name="Shay R."/>
            <person name="Jin S."/>
            <person name="Zhang X."/>
            <person name="Lucey K."/>
            <person name="Ballor N.R."/>
            <person name="Ottesen E."/>
            <person name="Rosenthal R."/>
            <person name="Allen A."/>
            <person name="Leadbetter J.R."/>
            <person name="Paulsen I.T."/>
        </authorList>
    </citation>
    <scope>NUCLEOTIDE SEQUENCE [LARGE SCALE GENOMIC DNA]</scope>
    <source>
        <strain evidence="11">ATCC BAA-887 / DSM 12427 / ZAS-2</strain>
    </source>
</reference>
<dbReference type="KEGG" id="tpi:TREPR_3089"/>